<dbReference type="GO" id="GO:0005524">
    <property type="term" value="F:ATP binding"/>
    <property type="evidence" value="ECO:0007669"/>
    <property type="project" value="UniProtKB-KW"/>
</dbReference>
<dbReference type="CDD" id="cd01998">
    <property type="entry name" value="MnmA_TRMU-like"/>
    <property type="match status" value="1"/>
</dbReference>
<dbReference type="InterPro" id="IPR004506">
    <property type="entry name" value="MnmA-like"/>
</dbReference>
<dbReference type="Gene3D" id="3.40.50.620">
    <property type="entry name" value="HUPs"/>
    <property type="match status" value="1"/>
</dbReference>
<feature type="domain" description="tRNA-specific 2-thiouridylase MnmA-like central" evidence="11">
    <location>
        <begin position="219"/>
        <end position="276"/>
    </location>
</feature>
<evidence type="ECO:0000259" key="10">
    <source>
        <dbReference type="Pfam" id="PF20258"/>
    </source>
</evidence>
<dbReference type="PANTHER" id="PTHR11933:SF5">
    <property type="entry name" value="MITOCHONDRIAL TRNA-SPECIFIC 2-THIOURIDYLASE 1"/>
    <property type="match status" value="1"/>
</dbReference>
<keyword evidence="6 9" id="KW-0694">RNA-binding</keyword>
<comment type="catalytic activity">
    <reaction evidence="8 9">
        <text>S-sulfanyl-L-cysteinyl-[protein] + uridine(34) in tRNA + AH2 + ATP = 2-thiouridine(34) in tRNA + L-cysteinyl-[protein] + A + AMP + diphosphate + H(+)</text>
        <dbReference type="Rhea" id="RHEA:47032"/>
        <dbReference type="Rhea" id="RHEA-COMP:10131"/>
        <dbReference type="Rhea" id="RHEA-COMP:11726"/>
        <dbReference type="Rhea" id="RHEA-COMP:11727"/>
        <dbReference type="Rhea" id="RHEA-COMP:11728"/>
        <dbReference type="ChEBI" id="CHEBI:13193"/>
        <dbReference type="ChEBI" id="CHEBI:15378"/>
        <dbReference type="ChEBI" id="CHEBI:17499"/>
        <dbReference type="ChEBI" id="CHEBI:29950"/>
        <dbReference type="ChEBI" id="CHEBI:30616"/>
        <dbReference type="ChEBI" id="CHEBI:33019"/>
        <dbReference type="ChEBI" id="CHEBI:61963"/>
        <dbReference type="ChEBI" id="CHEBI:65315"/>
        <dbReference type="ChEBI" id="CHEBI:87170"/>
        <dbReference type="ChEBI" id="CHEBI:456215"/>
        <dbReference type="EC" id="2.8.1.13"/>
    </reaction>
</comment>
<dbReference type="InterPro" id="IPR046885">
    <property type="entry name" value="MnmA-like_C"/>
</dbReference>
<dbReference type="EMBL" id="DTDR01000058">
    <property type="protein sequence ID" value="HGK63386.1"/>
    <property type="molecule type" value="Genomic_DNA"/>
</dbReference>
<sequence>MEKKVVVAMSGGVDSTTAAYLLKEAGYSVIGVTFQIWDKYSLIKNEKICCGYYAIRDAQISAEKLKIPHYLLDLREKFYELIIQDFIKNYLSGFTPNPCCECNRYFKFPFLLDFAKKVSAQFIATGHYAQIVKIGEDYFLKRAKSKEDDQTYFLYSLTNEILEKTIFPLGEKSKREVREIAKKISLPVAEKKKSQEICFIPEKKYGDFILKILDKPDLKKEGPIYLIEDGKITLLGTHKGLFYYTIGQRRGLKIPYQERLYVVKIDKEKNAIYVGKEALVYKKKFLVKKEVLKIKDFEGKKFLCQIRNVHTPSEIKISSFKDDLLLCEFTSPQWAITPGQKAVFYDLNNEIVFGGGTIWEVLDSDEN</sequence>
<evidence type="ECO:0000256" key="9">
    <source>
        <dbReference type="HAMAP-Rule" id="MF_00144"/>
    </source>
</evidence>
<evidence type="ECO:0000256" key="3">
    <source>
        <dbReference type="ARBA" id="ARBA00022694"/>
    </source>
</evidence>
<feature type="binding site" evidence="9">
    <location>
        <begin position="8"/>
        <end position="15"/>
    </location>
    <ligand>
        <name>ATP</name>
        <dbReference type="ChEBI" id="CHEBI:30616"/>
    </ligand>
</feature>
<evidence type="ECO:0000256" key="1">
    <source>
        <dbReference type="ARBA" id="ARBA00022555"/>
    </source>
</evidence>
<proteinExistence type="inferred from homology"/>
<accession>A0A7V3ZUF3</accession>
<protein>
    <recommendedName>
        <fullName evidence="9">tRNA-specific 2-thiouridylase MnmA</fullName>
        <ecNumber evidence="9">2.8.1.13</ecNumber>
    </recommendedName>
</protein>
<dbReference type="NCBIfam" id="NF001138">
    <property type="entry name" value="PRK00143.1"/>
    <property type="match status" value="1"/>
</dbReference>
<dbReference type="InterPro" id="IPR014729">
    <property type="entry name" value="Rossmann-like_a/b/a_fold"/>
</dbReference>
<dbReference type="GO" id="GO:0002143">
    <property type="term" value="P:tRNA wobble position uridine thiolation"/>
    <property type="evidence" value="ECO:0007669"/>
    <property type="project" value="TreeGrafter"/>
</dbReference>
<evidence type="ECO:0000256" key="7">
    <source>
        <dbReference type="ARBA" id="ARBA00023157"/>
    </source>
</evidence>
<feature type="site" description="Interaction with tRNA" evidence="9">
    <location>
        <position position="340"/>
    </location>
</feature>
<keyword evidence="2 9" id="KW-0808">Transferase</keyword>
<feature type="active site" description="Cysteine persulfide intermediate" evidence="9">
    <location>
        <position position="198"/>
    </location>
</feature>
<name>A0A7V3ZUF3_UNCW3</name>
<gene>
    <name evidence="9 12" type="primary">mnmA</name>
    <name evidence="12" type="ORF">ENU74_02150</name>
</gene>
<dbReference type="Pfam" id="PF20258">
    <property type="entry name" value="tRNA_Me_trans_C"/>
    <property type="match status" value="1"/>
</dbReference>
<dbReference type="Gene3D" id="2.30.30.280">
    <property type="entry name" value="Adenine nucleotide alpha hydrolases-like domains"/>
    <property type="match status" value="1"/>
</dbReference>
<keyword evidence="9" id="KW-0963">Cytoplasm</keyword>
<comment type="similarity">
    <text evidence="9">Belongs to the MnmA/TRMU family.</text>
</comment>
<keyword evidence="5 9" id="KW-0067">ATP-binding</keyword>
<dbReference type="EC" id="2.8.1.13" evidence="9"/>
<comment type="caution">
    <text evidence="9">Lacks conserved residue(s) required for the propagation of feature annotation.</text>
</comment>
<dbReference type="Gene3D" id="2.40.30.10">
    <property type="entry name" value="Translation factors"/>
    <property type="match status" value="1"/>
</dbReference>
<dbReference type="Pfam" id="PF20259">
    <property type="entry name" value="tRNA_Me_trans_M"/>
    <property type="match status" value="1"/>
</dbReference>
<evidence type="ECO:0000259" key="11">
    <source>
        <dbReference type="Pfam" id="PF20259"/>
    </source>
</evidence>
<dbReference type="GO" id="GO:0000049">
    <property type="term" value="F:tRNA binding"/>
    <property type="evidence" value="ECO:0007669"/>
    <property type="project" value="UniProtKB-KW"/>
</dbReference>
<dbReference type="SUPFAM" id="SSF52402">
    <property type="entry name" value="Adenine nucleotide alpha hydrolases-like"/>
    <property type="match status" value="1"/>
</dbReference>
<feature type="domain" description="tRNA-specific 2-thiouridylase MnmA-like C-terminal" evidence="10">
    <location>
        <begin position="300"/>
        <end position="358"/>
    </location>
</feature>
<keyword evidence="7" id="KW-1015">Disulfide bond</keyword>
<dbReference type="FunFam" id="2.30.30.280:FF:000001">
    <property type="entry name" value="tRNA-specific 2-thiouridylase MnmA"/>
    <property type="match status" value="1"/>
</dbReference>
<reference evidence="12" key="1">
    <citation type="journal article" date="2020" name="mSystems">
        <title>Genome- and Community-Level Interaction Insights into Carbon Utilization and Element Cycling Functions of Hydrothermarchaeota in Hydrothermal Sediment.</title>
        <authorList>
            <person name="Zhou Z."/>
            <person name="Liu Y."/>
            <person name="Xu W."/>
            <person name="Pan J."/>
            <person name="Luo Z.H."/>
            <person name="Li M."/>
        </authorList>
    </citation>
    <scope>NUCLEOTIDE SEQUENCE [LARGE SCALE GENOMIC DNA]</scope>
    <source>
        <strain evidence="12">SpSt-697</strain>
    </source>
</reference>
<dbReference type="HAMAP" id="MF_00144">
    <property type="entry name" value="tRNA_thiouridyl_MnmA"/>
    <property type="match status" value="1"/>
</dbReference>
<feature type="active site" description="Nucleophile" evidence="9">
    <location>
        <position position="102"/>
    </location>
</feature>
<evidence type="ECO:0000313" key="12">
    <source>
        <dbReference type="EMBL" id="HGK63386.1"/>
    </source>
</evidence>
<dbReference type="GO" id="GO:0103016">
    <property type="term" value="F:tRNA-uridine 2-sulfurtransferase activity"/>
    <property type="evidence" value="ECO:0007669"/>
    <property type="project" value="UniProtKB-EC"/>
</dbReference>
<dbReference type="InterPro" id="IPR046884">
    <property type="entry name" value="MnmA-like_central"/>
</dbReference>
<keyword evidence="4 9" id="KW-0547">Nucleotide-binding</keyword>
<comment type="subcellular location">
    <subcellularLocation>
        <location evidence="9">Cytoplasm</location>
    </subcellularLocation>
</comment>
<keyword evidence="1 9" id="KW-0820">tRNA-binding</keyword>
<evidence type="ECO:0000256" key="4">
    <source>
        <dbReference type="ARBA" id="ARBA00022741"/>
    </source>
</evidence>
<comment type="function">
    <text evidence="9">Catalyzes the 2-thiolation of uridine at the wobble position (U34) of tRNA, leading to the formation of s(2)U34.</text>
</comment>
<evidence type="ECO:0000256" key="8">
    <source>
        <dbReference type="ARBA" id="ARBA00051542"/>
    </source>
</evidence>
<dbReference type="PANTHER" id="PTHR11933">
    <property type="entry name" value="TRNA 5-METHYLAMINOMETHYL-2-THIOURIDYLATE -METHYLTRANSFERASE"/>
    <property type="match status" value="1"/>
</dbReference>
<dbReference type="InterPro" id="IPR023382">
    <property type="entry name" value="MnmA-like_central_sf"/>
</dbReference>
<evidence type="ECO:0000256" key="6">
    <source>
        <dbReference type="ARBA" id="ARBA00022884"/>
    </source>
</evidence>
<dbReference type="AlphaFoldDB" id="A0A7V3ZUF3"/>
<dbReference type="NCBIfam" id="TIGR00420">
    <property type="entry name" value="trmU"/>
    <property type="match status" value="1"/>
</dbReference>
<feature type="site" description="Interaction with tRNA" evidence="9">
    <location>
        <position position="127"/>
    </location>
</feature>
<keyword evidence="3 9" id="KW-0819">tRNA processing</keyword>
<dbReference type="Pfam" id="PF03054">
    <property type="entry name" value="tRNA_Me_trans"/>
    <property type="match status" value="1"/>
</dbReference>
<evidence type="ECO:0000256" key="5">
    <source>
        <dbReference type="ARBA" id="ARBA00022840"/>
    </source>
</evidence>
<evidence type="ECO:0000256" key="2">
    <source>
        <dbReference type="ARBA" id="ARBA00022679"/>
    </source>
</evidence>
<feature type="binding site" evidence="9">
    <location>
        <position position="126"/>
    </location>
    <ligand>
        <name>ATP</name>
        <dbReference type="ChEBI" id="CHEBI:30616"/>
    </ligand>
</feature>
<feature type="binding site" evidence="9">
    <location>
        <position position="34"/>
    </location>
    <ligand>
        <name>ATP</name>
        <dbReference type="ChEBI" id="CHEBI:30616"/>
    </ligand>
</feature>
<organism evidence="12">
    <name type="scientific">candidate division WOR-3 bacterium</name>
    <dbReference type="NCBI Taxonomy" id="2052148"/>
    <lineage>
        <taxon>Bacteria</taxon>
        <taxon>Bacteria division WOR-3</taxon>
    </lineage>
</organism>
<comment type="caution">
    <text evidence="12">The sequence shown here is derived from an EMBL/GenBank/DDBJ whole genome shotgun (WGS) entry which is preliminary data.</text>
</comment>
<dbReference type="GO" id="GO:0005737">
    <property type="term" value="C:cytoplasm"/>
    <property type="evidence" value="ECO:0007669"/>
    <property type="project" value="UniProtKB-SubCell"/>
</dbReference>